<gene>
    <name evidence="2" type="ORF">V1264_022269</name>
</gene>
<feature type="compositionally biased region" description="Basic and acidic residues" evidence="1">
    <location>
        <begin position="132"/>
        <end position="143"/>
    </location>
</feature>
<evidence type="ECO:0000256" key="1">
    <source>
        <dbReference type="SAM" id="MobiDB-lite"/>
    </source>
</evidence>
<feature type="compositionally biased region" description="Basic and acidic residues" evidence="1">
    <location>
        <begin position="151"/>
        <end position="169"/>
    </location>
</feature>
<reference evidence="2 3" key="1">
    <citation type="submission" date="2024-02" db="EMBL/GenBank/DDBJ databases">
        <title>Chromosome-scale genome assembly of the rough periwinkle Littorina saxatilis.</title>
        <authorList>
            <person name="De Jode A."/>
            <person name="Faria R."/>
            <person name="Formenti G."/>
            <person name="Sims Y."/>
            <person name="Smith T.P."/>
            <person name="Tracey A."/>
            <person name="Wood J.M.D."/>
            <person name="Zagrodzka Z.B."/>
            <person name="Johannesson K."/>
            <person name="Butlin R.K."/>
            <person name="Leder E.H."/>
        </authorList>
    </citation>
    <scope>NUCLEOTIDE SEQUENCE [LARGE SCALE GENOMIC DNA]</scope>
    <source>
        <strain evidence="2">Snail1</strain>
        <tissue evidence="2">Muscle</tissue>
    </source>
</reference>
<feature type="region of interest" description="Disordered" evidence="1">
    <location>
        <begin position="104"/>
        <end position="169"/>
    </location>
</feature>
<dbReference type="AlphaFoldDB" id="A0AAN9AK59"/>
<dbReference type="Proteomes" id="UP001374579">
    <property type="component" value="Unassembled WGS sequence"/>
</dbReference>
<evidence type="ECO:0000313" key="2">
    <source>
        <dbReference type="EMBL" id="KAK7088341.1"/>
    </source>
</evidence>
<protein>
    <submittedName>
        <fullName evidence="2">Uncharacterized protein</fullName>
    </submittedName>
</protein>
<accession>A0AAN9AK59</accession>
<proteinExistence type="predicted"/>
<name>A0AAN9AK59_9CAEN</name>
<dbReference type="EMBL" id="JBAMIC010004070">
    <property type="protein sequence ID" value="KAK7088341.1"/>
    <property type="molecule type" value="Genomic_DNA"/>
</dbReference>
<organism evidence="2 3">
    <name type="scientific">Littorina saxatilis</name>
    <dbReference type="NCBI Taxonomy" id="31220"/>
    <lineage>
        <taxon>Eukaryota</taxon>
        <taxon>Metazoa</taxon>
        <taxon>Spiralia</taxon>
        <taxon>Lophotrochozoa</taxon>
        <taxon>Mollusca</taxon>
        <taxon>Gastropoda</taxon>
        <taxon>Caenogastropoda</taxon>
        <taxon>Littorinimorpha</taxon>
        <taxon>Littorinoidea</taxon>
        <taxon>Littorinidae</taxon>
        <taxon>Littorina</taxon>
    </lineage>
</organism>
<evidence type="ECO:0000313" key="3">
    <source>
        <dbReference type="Proteomes" id="UP001374579"/>
    </source>
</evidence>
<sequence>MFKRKIRTKLPELDPVPRKELEENIRDCDKFRKEKGKEYADMKRCAKESDVNVGDAVLLQQKKHDKLTPTYDPEPYKVVEKTGSQVVVQSPDGAKKYKRNVAHTKKFVTREQPGETTNTDTGIQTGTNTNSHTEDNIHEHTNKAENTAILRRSERVRKAPDKFQDYVVE</sequence>
<comment type="caution">
    <text evidence="2">The sequence shown here is derived from an EMBL/GenBank/DDBJ whole genome shotgun (WGS) entry which is preliminary data.</text>
</comment>
<feature type="compositionally biased region" description="Low complexity" evidence="1">
    <location>
        <begin position="114"/>
        <end position="130"/>
    </location>
</feature>
<keyword evidence="3" id="KW-1185">Reference proteome</keyword>